<keyword evidence="1" id="KW-0732">Signal</keyword>
<gene>
    <name evidence="2" type="ORF">NSJP_0794</name>
</gene>
<reference evidence="2 3" key="1">
    <citation type="submission" date="2017-03" db="EMBL/GenBank/DDBJ databases">
        <authorList>
            <person name="Afonso C.L."/>
            <person name="Miller P.J."/>
            <person name="Scott M.A."/>
            <person name="Spackman E."/>
            <person name="Goraichik I."/>
            <person name="Dimitrov K.M."/>
            <person name="Suarez D.L."/>
            <person name="Swayne D.E."/>
        </authorList>
    </citation>
    <scope>NUCLEOTIDE SEQUENCE [LARGE SCALE GENOMIC DNA]</scope>
    <source>
        <strain evidence="2">Genome sequencing of Nitrospira japonica strain NJ11</strain>
    </source>
</reference>
<feature type="chain" id="PRO_5012167333" evidence="1">
    <location>
        <begin position="34"/>
        <end position="118"/>
    </location>
</feature>
<evidence type="ECO:0000256" key="1">
    <source>
        <dbReference type="SAM" id="SignalP"/>
    </source>
</evidence>
<dbReference type="AlphaFoldDB" id="A0A1W1I1S9"/>
<accession>A0A1W1I1S9</accession>
<evidence type="ECO:0000313" key="2">
    <source>
        <dbReference type="EMBL" id="SLM46966.1"/>
    </source>
</evidence>
<sequence>MSIFARTQSRPWSFPALLLALLTVFLAPMPALAGSDDLRIEITKKGLGKEVVITQGTREWYMLVEVTPENTVVVRQEKEQDRYLVDESETHDRPLAPIEVDGAITDYINSVKTRVHKR</sequence>
<organism evidence="2 3">
    <name type="scientific">Nitrospira japonica</name>
    <dbReference type="NCBI Taxonomy" id="1325564"/>
    <lineage>
        <taxon>Bacteria</taxon>
        <taxon>Pseudomonadati</taxon>
        <taxon>Nitrospirota</taxon>
        <taxon>Nitrospiria</taxon>
        <taxon>Nitrospirales</taxon>
        <taxon>Nitrospiraceae</taxon>
        <taxon>Nitrospira</taxon>
    </lineage>
</organism>
<protein>
    <submittedName>
        <fullName evidence="2">Uncharacterized protein</fullName>
    </submittedName>
</protein>
<evidence type="ECO:0000313" key="3">
    <source>
        <dbReference type="Proteomes" id="UP000192042"/>
    </source>
</evidence>
<name>A0A1W1I1S9_9BACT</name>
<dbReference type="Proteomes" id="UP000192042">
    <property type="component" value="Chromosome I"/>
</dbReference>
<dbReference type="RefSeq" id="WP_080885570.1">
    <property type="nucleotide sequence ID" value="NZ_LT828648.1"/>
</dbReference>
<dbReference type="EMBL" id="LT828648">
    <property type="protein sequence ID" value="SLM46966.1"/>
    <property type="molecule type" value="Genomic_DNA"/>
</dbReference>
<keyword evidence="3" id="KW-1185">Reference proteome</keyword>
<dbReference type="OrthoDB" id="9800263at2"/>
<proteinExistence type="predicted"/>
<dbReference type="KEGG" id="nja:NSJP_0794"/>
<feature type="signal peptide" evidence="1">
    <location>
        <begin position="1"/>
        <end position="33"/>
    </location>
</feature>
<dbReference type="STRING" id="1325564.NSJP_0794"/>